<reference evidence="2 3" key="1">
    <citation type="submission" date="2024-04" db="EMBL/GenBank/DDBJ databases">
        <title>Human intestinal bacterial collection.</title>
        <authorList>
            <person name="Pauvert C."/>
            <person name="Hitch T.C.A."/>
            <person name="Clavel T."/>
        </authorList>
    </citation>
    <scope>NUCLEOTIDE SEQUENCE [LARGE SCALE GENOMIC DNA]</scope>
    <source>
        <strain evidence="2 3">CLA-KB-H42</strain>
    </source>
</reference>
<evidence type="ECO:0000313" key="2">
    <source>
        <dbReference type="EMBL" id="MEQ3363621.1"/>
    </source>
</evidence>
<dbReference type="InterPro" id="IPR036249">
    <property type="entry name" value="Thioredoxin-like_sf"/>
</dbReference>
<dbReference type="PROSITE" id="PS51353">
    <property type="entry name" value="ARSC"/>
    <property type="match status" value="1"/>
</dbReference>
<comment type="caution">
    <text evidence="2">The sequence shown here is derived from an EMBL/GenBank/DDBJ whole genome shotgun (WGS) entry which is preliminary data.</text>
</comment>
<organism evidence="2 3">
    <name type="scientific">Raoultibacter massiliensis</name>
    <dbReference type="NCBI Taxonomy" id="1852371"/>
    <lineage>
        <taxon>Bacteria</taxon>
        <taxon>Bacillati</taxon>
        <taxon>Actinomycetota</taxon>
        <taxon>Coriobacteriia</taxon>
        <taxon>Eggerthellales</taxon>
        <taxon>Eggerthellaceae</taxon>
        <taxon>Raoultibacter</taxon>
    </lineage>
</organism>
<accession>A0ABV1JH20</accession>
<dbReference type="RefSeq" id="WP_102373833.1">
    <property type="nucleotide sequence ID" value="NZ_DBFADM010000035.1"/>
</dbReference>
<dbReference type="InterPro" id="IPR006660">
    <property type="entry name" value="Arsenate_reductase-like"/>
</dbReference>
<dbReference type="Gene3D" id="3.40.30.10">
    <property type="entry name" value="Glutaredoxin"/>
    <property type="match status" value="1"/>
</dbReference>
<comment type="similarity">
    <text evidence="1">Belongs to the ArsC family.</text>
</comment>
<evidence type="ECO:0000256" key="1">
    <source>
        <dbReference type="PROSITE-ProRule" id="PRU01282"/>
    </source>
</evidence>
<name>A0ABV1JH20_9ACTN</name>
<dbReference type="SUPFAM" id="SSF52833">
    <property type="entry name" value="Thioredoxin-like"/>
    <property type="match status" value="1"/>
</dbReference>
<dbReference type="CDD" id="cd03036">
    <property type="entry name" value="ArsC_like"/>
    <property type="match status" value="1"/>
</dbReference>
<protein>
    <submittedName>
        <fullName evidence="2">Arsenate reductase family protein</fullName>
    </submittedName>
</protein>
<dbReference type="Proteomes" id="UP001487305">
    <property type="component" value="Unassembled WGS sequence"/>
</dbReference>
<dbReference type="EMBL" id="JBBNOP010000010">
    <property type="protein sequence ID" value="MEQ3363621.1"/>
    <property type="molecule type" value="Genomic_DNA"/>
</dbReference>
<gene>
    <name evidence="2" type="ORF">AAA083_11615</name>
</gene>
<keyword evidence="3" id="KW-1185">Reference proteome</keyword>
<dbReference type="PANTHER" id="PTHR30041:SF8">
    <property type="entry name" value="PROTEIN YFFB"/>
    <property type="match status" value="1"/>
</dbReference>
<dbReference type="NCBIfam" id="TIGR01617">
    <property type="entry name" value="arsC_related"/>
    <property type="match status" value="1"/>
</dbReference>
<dbReference type="PANTHER" id="PTHR30041">
    <property type="entry name" value="ARSENATE REDUCTASE"/>
    <property type="match status" value="1"/>
</dbReference>
<proteinExistence type="inferred from homology"/>
<sequence length="120" mass="13751">MADVTFIWYPKCSTSRKAKKWLDDHGIAYVERDIVIDNPQAAELEEWHVMSGLPIRRFFNTSGMIYREQNIKAKLDAGMADSEAYDLLATNGMLVKRPIIVGDGFVLTGFREPDWEKLLL</sequence>
<dbReference type="InterPro" id="IPR006504">
    <property type="entry name" value="Tscrpt_reg_Spx/MgsR"/>
</dbReference>
<dbReference type="Pfam" id="PF03960">
    <property type="entry name" value="ArsC"/>
    <property type="match status" value="1"/>
</dbReference>
<evidence type="ECO:0000313" key="3">
    <source>
        <dbReference type="Proteomes" id="UP001487305"/>
    </source>
</evidence>